<evidence type="ECO:0000313" key="1">
    <source>
        <dbReference type="EMBL" id="CAG6787415.1"/>
    </source>
</evidence>
<protein>
    <submittedName>
        <fullName evidence="1">Uncharacterized protein</fullName>
    </submittedName>
</protein>
<accession>A0A8D9BLC1</accession>
<proteinExistence type="predicted"/>
<name>A0A8D9BLC1_9HEMI</name>
<reference evidence="1" key="1">
    <citation type="submission" date="2021-05" db="EMBL/GenBank/DDBJ databases">
        <authorList>
            <person name="Alioto T."/>
            <person name="Alioto T."/>
            <person name="Gomez Garrido J."/>
        </authorList>
    </citation>
    <scope>NUCLEOTIDE SEQUENCE</scope>
</reference>
<dbReference type="EMBL" id="HBUF01653812">
    <property type="protein sequence ID" value="CAG6787415.1"/>
    <property type="molecule type" value="Transcribed_RNA"/>
</dbReference>
<dbReference type="AlphaFoldDB" id="A0A8D9BLC1"/>
<sequence>MSCLRRSFFSVPSTTIRTTTTVATSRALRMTKYKTIKQVSNRMVDENHNMLNILVSFTLYNSCLGCYWLLNASCSSRPTRMTKYKTIQQVSNRMVDDNHMLNILCFK</sequence>
<organism evidence="1">
    <name type="scientific">Cacopsylla melanoneura</name>
    <dbReference type="NCBI Taxonomy" id="428564"/>
    <lineage>
        <taxon>Eukaryota</taxon>
        <taxon>Metazoa</taxon>
        <taxon>Ecdysozoa</taxon>
        <taxon>Arthropoda</taxon>
        <taxon>Hexapoda</taxon>
        <taxon>Insecta</taxon>
        <taxon>Pterygota</taxon>
        <taxon>Neoptera</taxon>
        <taxon>Paraneoptera</taxon>
        <taxon>Hemiptera</taxon>
        <taxon>Sternorrhyncha</taxon>
        <taxon>Psylloidea</taxon>
        <taxon>Psyllidae</taxon>
        <taxon>Psyllinae</taxon>
        <taxon>Cacopsylla</taxon>
    </lineage>
</organism>